<evidence type="ECO:0000256" key="4">
    <source>
        <dbReference type="ARBA" id="ARBA00023002"/>
    </source>
</evidence>
<evidence type="ECO:0000256" key="2">
    <source>
        <dbReference type="ARBA" id="ARBA00022617"/>
    </source>
</evidence>
<dbReference type="PANTHER" id="PTHR46696">
    <property type="entry name" value="P450, PUTATIVE (EUROFUNG)-RELATED"/>
    <property type="match status" value="1"/>
</dbReference>
<dbReference type="Gene3D" id="1.10.630.10">
    <property type="entry name" value="Cytochrome P450"/>
    <property type="match status" value="1"/>
</dbReference>
<dbReference type="EMBL" id="JAEACQ010000122">
    <property type="protein sequence ID" value="MBL7625946.1"/>
    <property type="molecule type" value="Genomic_DNA"/>
</dbReference>
<dbReference type="FunFam" id="1.10.630.10:FF:000018">
    <property type="entry name" value="Cytochrome P450 monooxygenase"/>
    <property type="match status" value="1"/>
</dbReference>
<dbReference type="Pfam" id="PF00067">
    <property type="entry name" value="p450"/>
    <property type="match status" value="1"/>
</dbReference>
<evidence type="ECO:0000313" key="7">
    <source>
        <dbReference type="EMBL" id="MBL7625946.1"/>
    </source>
</evidence>
<keyword evidence="2" id="KW-0349">Heme</keyword>
<proteinExistence type="inferred from homology"/>
<sequence>MAPQISLDSIDVYDPEVYVAGVPHEQFAVLRAQSPVFHHPDHEQPRGFWTVTRHADVTFVSRNPEIFSSHRQTCFLNEQTPQSLAEQQLMMVNMDPPDHTRLRGLLNRGFTPRSAARLAGKIEAACDVIVDKALATGSGDFVTMCAAELPLVVIAELMGVPHEDRYKLFEWSNRMLAADDPDLSPAPDEGVVAAAEAYAYANELGRTKRACPVDDIVSKLVTPDENGLELTELEFDLFFILLIVAGNETTRNAISGGMQALIDNPEQWERLRADPARMARRAADEMVRWVSPVMAFRRTATRDVELGGQLIRENDKVLMYYTSANFDDEVFENPHAFDIGRDPNPHVGFGGGGPHFCLGRHLALLEIEIMYRALARRVAQVVPTAEPRRLRSNFINGVKEMQVRLVPAD</sequence>
<evidence type="ECO:0000256" key="5">
    <source>
        <dbReference type="ARBA" id="ARBA00023004"/>
    </source>
</evidence>
<accession>A0A937RH52</accession>
<evidence type="ECO:0000256" key="1">
    <source>
        <dbReference type="ARBA" id="ARBA00010617"/>
    </source>
</evidence>
<dbReference type="PRINTS" id="PR00359">
    <property type="entry name" value="BP450"/>
</dbReference>
<reference evidence="7" key="1">
    <citation type="submission" date="2020-12" db="EMBL/GenBank/DDBJ databases">
        <title>Genomic characterization of non-nitrogen-fixing Frankia strains.</title>
        <authorList>
            <person name="Carlos-Shanley C."/>
            <person name="Guerra T."/>
            <person name="Hahn D."/>
        </authorList>
    </citation>
    <scope>NUCLEOTIDE SEQUENCE</scope>
    <source>
        <strain evidence="7">CN6</strain>
    </source>
</reference>
<keyword evidence="4" id="KW-0560">Oxidoreductase</keyword>
<evidence type="ECO:0000256" key="3">
    <source>
        <dbReference type="ARBA" id="ARBA00022723"/>
    </source>
</evidence>
<dbReference type="GO" id="GO:0036199">
    <property type="term" value="F:cholest-4-en-3-one 26-monooxygenase activity"/>
    <property type="evidence" value="ECO:0007669"/>
    <property type="project" value="TreeGrafter"/>
</dbReference>
<gene>
    <name evidence="7" type="ORF">I7412_01880</name>
</gene>
<dbReference type="Proteomes" id="UP000604475">
    <property type="component" value="Unassembled WGS sequence"/>
</dbReference>
<keyword evidence="5" id="KW-0408">Iron</keyword>
<dbReference type="PANTHER" id="PTHR46696:SF4">
    <property type="entry name" value="BIOTIN BIOSYNTHESIS CYTOCHROME P450"/>
    <property type="match status" value="1"/>
</dbReference>
<dbReference type="InterPro" id="IPR036396">
    <property type="entry name" value="Cyt_P450_sf"/>
</dbReference>
<dbReference type="AlphaFoldDB" id="A0A937RH52"/>
<keyword evidence="3" id="KW-0479">Metal-binding</keyword>
<dbReference type="GO" id="GO:0005506">
    <property type="term" value="F:iron ion binding"/>
    <property type="evidence" value="ECO:0007669"/>
    <property type="project" value="InterPro"/>
</dbReference>
<dbReference type="GO" id="GO:0008395">
    <property type="term" value="F:steroid hydroxylase activity"/>
    <property type="evidence" value="ECO:0007669"/>
    <property type="project" value="TreeGrafter"/>
</dbReference>
<comment type="similarity">
    <text evidence="1">Belongs to the cytochrome P450 family.</text>
</comment>
<dbReference type="InterPro" id="IPR001128">
    <property type="entry name" value="Cyt_P450"/>
</dbReference>
<protein>
    <submittedName>
        <fullName evidence="7">Cytochrome P450</fullName>
    </submittedName>
</protein>
<organism evidence="7 8">
    <name type="scientific">Frankia nepalensis</name>
    <dbReference type="NCBI Taxonomy" id="1836974"/>
    <lineage>
        <taxon>Bacteria</taxon>
        <taxon>Bacillati</taxon>
        <taxon>Actinomycetota</taxon>
        <taxon>Actinomycetes</taxon>
        <taxon>Frankiales</taxon>
        <taxon>Frankiaceae</taxon>
        <taxon>Frankia</taxon>
    </lineage>
</organism>
<dbReference type="GO" id="GO:0006707">
    <property type="term" value="P:cholesterol catabolic process"/>
    <property type="evidence" value="ECO:0007669"/>
    <property type="project" value="TreeGrafter"/>
</dbReference>
<evidence type="ECO:0000256" key="6">
    <source>
        <dbReference type="ARBA" id="ARBA00023033"/>
    </source>
</evidence>
<comment type="caution">
    <text evidence="7">The sequence shown here is derived from an EMBL/GenBank/DDBJ whole genome shotgun (WGS) entry which is preliminary data.</text>
</comment>
<dbReference type="InterPro" id="IPR002397">
    <property type="entry name" value="Cyt_P450_B"/>
</dbReference>
<dbReference type="RefSeq" id="WP_203007543.1">
    <property type="nucleotide sequence ID" value="NZ_JADWYU010000287.1"/>
</dbReference>
<keyword evidence="6" id="KW-0503">Monooxygenase</keyword>
<dbReference type="CDD" id="cd11033">
    <property type="entry name" value="CYP142-like"/>
    <property type="match status" value="1"/>
</dbReference>
<keyword evidence="8" id="KW-1185">Reference proteome</keyword>
<dbReference type="SUPFAM" id="SSF48264">
    <property type="entry name" value="Cytochrome P450"/>
    <property type="match status" value="1"/>
</dbReference>
<evidence type="ECO:0000313" key="8">
    <source>
        <dbReference type="Proteomes" id="UP000604475"/>
    </source>
</evidence>
<name>A0A937RH52_9ACTN</name>
<dbReference type="GO" id="GO:0020037">
    <property type="term" value="F:heme binding"/>
    <property type="evidence" value="ECO:0007669"/>
    <property type="project" value="InterPro"/>
</dbReference>